<keyword evidence="3" id="KW-0596">Phosphopantetheine</keyword>
<evidence type="ECO:0000256" key="9">
    <source>
        <dbReference type="SAM" id="MobiDB-lite"/>
    </source>
</evidence>
<dbReference type="InterPro" id="IPR025110">
    <property type="entry name" value="AMP-bd_C"/>
</dbReference>
<dbReference type="InterPro" id="IPR000873">
    <property type="entry name" value="AMP-dep_synth/lig_dom"/>
</dbReference>
<dbReference type="InterPro" id="IPR001242">
    <property type="entry name" value="Condensation_dom"/>
</dbReference>
<comment type="pathway">
    <text evidence="2">Siderophore biosynthesis.</text>
</comment>
<dbReference type="GO" id="GO:0016405">
    <property type="term" value="F:CoA-ligase activity"/>
    <property type="evidence" value="ECO:0007669"/>
    <property type="project" value="InterPro"/>
</dbReference>
<feature type="compositionally biased region" description="Basic and acidic residues" evidence="9">
    <location>
        <begin position="1720"/>
        <end position="1736"/>
    </location>
</feature>
<comment type="cofactor">
    <cofactor evidence="1">
        <name>pantetheine 4'-phosphate</name>
        <dbReference type="ChEBI" id="CHEBI:47942"/>
    </cofactor>
</comment>
<evidence type="ECO:0000256" key="5">
    <source>
        <dbReference type="ARBA" id="ARBA00022598"/>
    </source>
</evidence>
<feature type="domain" description="Carrier" evidence="10">
    <location>
        <begin position="543"/>
        <end position="618"/>
    </location>
</feature>
<dbReference type="InterPro" id="IPR011957">
    <property type="entry name" value="Benz_CoA_lig"/>
</dbReference>
<dbReference type="GO" id="GO:0031177">
    <property type="term" value="F:phosphopantetheine binding"/>
    <property type="evidence" value="ECO:0007669"/>
    <property type="project" value="InterPro"/>
</dbReference>
<dbReference type="EC" id="6.2.1.69" evidence="7"/>
<dbReference type="Pfam" id="PF00501">
    <property type="entry name" value="AMP-binding"/>
    <property type="match status" value="2"/>
</dbReference>
<evidence type="ECO:0000256" key="7">
    <source>
        <dbReference type="ARBA" id="ARBA00066651"/>
    </source>
</evidence>
<dbReference type="SUPFAM" id="SSF47336">
    <property type="entry name" value="ACP-like"/>
    <property type="match status" value="2"/>
</dbReference>
<evidence type="ECO:0000256" key="2">
    <source>
        <dbReference type="ARBA" id="ARBA00004924"/>
    </source>
</evidence>
<dbReference type="OrthoDB" id="9757559at2"/>
<dbReference type="GO" id="GO:0005524">
    <property type="term" value="F:ATP binding"/>
    <property type="evidence" value="ECO:0007669"/>
    <property type="project" value="InterPro"/>
</dbReference>
<dbReference type="NCBIfam" id="TIGR01733">
    <property type="entry name" value="AA-adenyl-dom"/>
    <property type="match status" value="1"/>
</dbReference>
<dbReference type="Pfam" id="PF13193">
    <property type="entry name" value="AMP-binding_C"/>
    <property type="match status" value="2"/>
</dbReference>
<dbReference type="Pfam" id="PF00550">
    <property type="entry name" value="PP-binding"/>
    <property type="match status" value="2"/>
</dbReference>
<organism evidence="11 12">
    <name type="scientific">Pseudoalteromonas luteoviolacea H33</name>
    <dbReference type="NCBI Taxonomy" id="1365251"/>
    <lineage>
        <taxon>Bacteria</taxon>
        <taxon>Pseudomonadati</taxon>
        <taxon>Pseudomonadota</taxon>
        <taxon>Gammaproteobacteria</taxon>
        <taxon>Alteromonadales</taxon>
        <taxon>Pseudoalteromonadaceae</taxon>
        <taxon>Pseudoalteromonas</taxon>
    </lineage>
</organism>
<evidence type="ECO:0000256" key="6">
    <source>
        <dbReference type="ARBA" id="ARBA00052643"/>
    </source>
</evidence>
<dbReference type="NCBIfam" id="TIGR02262">
    <property type="entry name" value="benz_CoA_lig"/>
    <property type="match status" value="1"/>
</dbReference>
<dbReference type="GO" id="GO:0043041">
    <property type="term" value="P:amino acid activation for nonribosomal peptide biosynthetic process"/>
    <property type="evidence" value="ECO:0007669"/>
    <property type="project" value="TreeGrafter"/>
</dbReference>
<dbReference type="InterPro" id="IPR057737">
    <property type="entry name" value="Condensation_MtbB-like"/>
</dbReference>
<reference evidence="11 12" key="1">
    <citation type="submission" date="2013-07" db="EMBL/GenBank/DDBJ databases">
        <title>Comparative Genomic and Metabolomic Analysis of Twelve Strains of Pseudoalteromonas luteoviolacea.</title>
        <authorList>
            <person name="Vynne N.G."/>
            <person name="Mansson M."/>
            <person name="Gram L."/>
        </authorList>
    </citation>
    <scope>NUCLEOTIDE SEQUENCE [LARGE SCALE GENOMIC DNA]</scope>
    <source>
        <strain evidence="11 12">H33</strain>
    </source>
</reference>
<keyword evidence="4" id="KW-0597">Phosphoprotein</keyword>
<dbReference type="Gene3D" id="3.40.50.980">
    <property type="match status" value="2"/>
</dbReference>
<evidence type="ECO:0000259" key="10">
    <source>
        <dbReference type="PROSITE" id="PS50075"/>
    </source>
</evidence>
<evidence type="ECO:0000256" key="3">
    <source>
        <dbReference type="ARBA" id="ARBA00022450"/>
    </source>
</evidence>
<dbReference type="InterPro" id="IPR023213">
    <property type="entry name" value="CAT-like_dom_sf"/>
</dbReference>
<dbReference type="RefSeq" id="WP_063364359.1">
    <property type="nucleotide sequence ID" value="NZ_AUXZ01000141.1"/>
</dbReference>
<dbReference type="SMART" id="SM01294">
    <property type="entry name" value="PKS_PP_betabranch"/>
    <property type="match status" value="1"/>
</dbReference>
<dbReference type="GO" id="GO:0044550">
    <property type="term" value="P:secondary metabolite biosynthetic process"/>
    <property type="evidence" value="ECO:0007669"/>
    <property type="project" value="TreeGrafter"/>
</dbReference>
<dbReference type="PANTHER" id="PTHR45527:SF10">
    <property type="entry name" value="PYOCHELIN SYNTHASE PCHF"/>
    <property type="match status" value="1"/>
</dbReference>
<gene>
    <name evidence="11" type="ORF">N476_05820</name>
</gene>
<dbReference type="Gene3D" id="3.30.559.30">
    <property type="entry name" value="Nonribosomal peptide synthetase, condensation domain"/>
    <property type="match status" value="1"/>
</dbReference>
<dbReference type="PANTHER" id="PTHR45527">
    <property type="entry name" value="NONRIBOSOMAL PEPTIDE SYNTHETASE"/>
    <property type="match status" value="1"/>
</dbReference>
<evidence type="ECO:0000313" key="11">
    <source>
        <dbReference type="EMBL" id="KZN44514.1"/>
    </source>
</evidence>
<dbReference type="CDD" id="cd19535">
    <property type="entry name" value="Cyc_NRPS"/>
    <property type="match status" value="1"/>
</dbReference>
<dbReference type="Gene3D" id="3.30.300.30">
    <property type="match status" value="2"/>
</dbReference>
<dbReference type="InterPro" id="IPR020806">
    <property type="entry name" value="PKS_PP-bd"/>
</dbReference>
<keyword evidence="5" id="KW-0436">Ligase</keyword>
<dbReference type="CDD" id="cd12114">
    <property type="entry name" value="A_NRPS_TlmIV_like"/>
    <property type="match status" value="1"/>
</dbReference>
<dbReference type="Pfam" id="PF00668">
    <property type="entry name" value="Condensation"/>
    <property type="match status" value="1"/>
</dbReference>
<sequence length="1736" mass="193084">MSELNIPEKLNAATVFVDRHIEEGRSDKPAILCEERVITYRQLHENVNRFGNVLRDLGVRIEERIAMLLPDIPEFGFTFFGTMKIGAVAVPLNTLLDSVEYAHLLQDSRARVLVVHASLVDAVVPILSELTYLEHVLVCGDDSTEYPSLEGLLAGASAELEAVETGRHDVAFWLYSSGTTGLPKGIIHRHQDMIVTSERYAVQALGLTGSDISFSVPKLFFAYGLGNSLYFPLWTGGTAVLLPGAPTPEAVFNIIDRHQPSVFYSVPTNFTVLLQAAERDGRTSLGDVRMCLSAAEPLPKPLFEQWQARFGLELLEGIGSTEALHIFISNRAGSAKVGSTGQLVTGYEAKIVDDEGEELPVGERGTLLIKGESITLGYWNNPDKTQATLLGEWCNTRDTFKVDEDGFFYYVGREDDLMKIGGQWVSPKDIESVLQEHPAVLETGVVGSADEGIITPVAYVSVKDGYSPSADLALELQEFVRAHSARNHACWIEFIDELPQTTVGKIQRSNLRELNELRGEYKNQVGSFVDELAQFSSPQAQRDHLLSYIRTQVAVALRLDESQLQDAHISFFELGMDSLAAVALRNRLQTGLGRAVSSAALFKHATLTALTSHVFDQVLAREGTAKTAEPALSDALPQLIPSAQDRSKPFPLTDIQLAYIFGRGDTFLGNVATHWYTEIDCDYDDEALARFNAGWQRLIQRQDMLRAVMLPDGRQQILEDVPPYEIEVSNLINQPAALVERELMATRDKMSHQILDPYTWPIFEIKATRLENNRTRLHVGLDLLIMDAWSMFLIFRELHDIIYQPHKLEPLEINFRDYVLAEEAFKETAHYQKAKDYWFARLDNLPPTPDLPFAIKPEALKSHEFTHRGITVPADTWQTLQARAAKVNLTPSALLLSVFAEVLAIWSKNAHFVINITLFTRQPLHRQINDVVGDFTSLLLLEVDHTIEEPFIARAQRIQQQLMDDLDHNAIHGVQVLRELARRQGGNQRAAMPVVFSSTLGLGSLGSDMSSVSQFGDIAYTVSQTPQVWLDYQIFENKGELILNWDCIEELFPEGLIDDMLSAYSTMLSSLANDEATWQQSKFQPLLMEKQLTERTAINDTSGDVSNALLHELFIARAKTNPDAPAVISHNHSVSYGKLLDLATRTAHWLQRHDVAPNTLVAVVMEKGWEQIAAVLGVLMSGGAYLPIDAHQPEARINTILADGQVTLALTQPQFEHQALSAGITRLTLTEDNLAQEQAQLTPVAIGPEDLAYVIYTSGSTGKPKGTMLPHRGPVNTILDVNRKFAVTENDRAICLSALNFDLSVYDVFGVLAAGGALVMPDQQRLRDPAHWRALMIEHKVTVWNTVPALQQMLVDYLEPRNELLPPNMRLVMMSGDWIPVDLPNRIRALWPDMMVVGLGGPTETSIWNNHYVIKDVDPNWQSIPYGKPLANQTLHVLNQDLAPCPVWVTGDLYVGGRGLGKGFWQDEEKTNALFIVHPQSGEKLYKSGDLARYLPDGNLEIMGRADFQVKIRGHRIELKEIEAILADHGDIRSAVVTAFGESHNLQSLAAYVVLQGDKVLSEEAQSDLIKALKAHVAGLLPEYMVPTTITVLDALPLSANGKVDRKALPAPDLSQSLESDTQTLPETELEQTLAEIWCALLNRTHIGIYDSFFDVGGDSASIVQLHAKLWEALGQEVPITKLFEHPTIHALAAHLEGEDVVEHAARSNRVDKRRTSRKSAKDQRQARRRSRAENS</sequence>
<evidence type="ECO:0000313" key="12">
    <source>
        <dbReference type="Proteomes" id="UP000076503"/>
    </source>
</evidence>
<dbReference type="PROSITE" id="PS00455">
    <property type="entry name" value="AMP_BINDING"/>
    <property type="match status" value="1"/>
</dbReference>
<evidence type="ECO:0000256" key="1">
    <source>
        <dbReference type="ARBA" id="ARBA00001957"/>
    </source>
</evidence>
<dbReference type="GO" id="GO:0072330">
    <property type="term" value="P:monocarboxylic acid biosynthetic process"/>
    <property type="evidence" value="ECO:0007669"/>
    <property type="project" value="UniProtKB-ARBA"/>
</dbReference>
<dbReference type="Gene3D" id="3.40.50.12780">
    <property type="entry name" value="N-terminal domain of ligase-like"/>
    <property type="match status" value="1"/>
</dbReference>
<dbReference type="Gene3D" id="2.30.38.10">
    <property type="entry name" value="Luciferase, Domain 3"/>
    <property type="match status" value="1"/>
</dbReference>
<dbReference type="GO" id="GO:0005737">
    <property type="term" value="C:cytoplasm"/>
    <property type="evidence" value="ECO:0007669"/>
    <property type="project" value="TreeGrafter"/>
</dbReference>
<dbReference type="Gene3D" id="1.10.1200.10">
    <property type="entry name" value="ACP-like"/>
    <property type="match status" value="2"/>
</dbReference>
<dbReference type="PROSITE" id="PS50075">
    <property type="entry name" value="CARRIER"/>
    <property type="match status" value="2"/>
</dbReference>
<dbReference type="SUPFAM" id="SSF56801">
    <property type="entry name" value="Acetyl-CoA synthetase-like"/>
    <property type="match status" value="2"/>
</dbReference>
<dbReference type="InterPro" id="IPR009081">
    <property type="entry name" value="PP-bd_ACP"/>
</dbReference>
<feature type="region of interest" description="Disordered" evidence="9">
    <location>
        <begin position="1707"/>
        <end position="1736"/>
    </location>
</feature>
<dbReference type="Gene3D" id="3.30.559.10">
    <property type="entry name" value="Chloramphenicol acetyltransferase-like domain"/>
    <property type="match status" value="1"/>
</dbReference>
<dbReference type="FunFam" id="3.40.50.980:FF:000001">
    <property type="entry name" value="Non-ribosomal peptide synthetase"/>
    <property type="match status" value="1"/>
</dbReference>
<dbReference type="Proteomes" id="UP000076503">
    <property type="component" value="Unassembled WGS sequence"/>
</dbReference>
<dbReference type="SMART" id="SM00823">
    <property type="entry name" value="PKS_PP"/>
    <property type="match status" value="2"/>
</dbReference>
<dbReference type="FunFam" id="3.30.559.10:FF:000023">
    <property type="entry name" value="Non-ribosomal peptide synthetase"/>
    <property type="match status" value="1"/>
</dbReference>
<dbReference type="FunFam" id="1.10.1200.10:FF:000016">
    <property type="entry name" value="Non-ribosomal peptide synthase"/>
    <property type="match status" value="1"/>
</dbReference>
<accession>A0A166ZNZ3</accession>
<dbReference type="FunFam" id="3.30.559.30:FF:000006">
    <property type="entry name" value="Yersiniabactin polyketide/non-ribosomal peptide synthetase"/>
    <property type="match status" value="1"/>
</dbReference>
<dbReference type="SUPFAM" id="SSF52777">
    <property type="entry name" value="CoA-dependent acyltransferases"/>
    <property type="match status" value="2"/>
</dbReference>
<comment type="catalytic activity">
    <reaction evidence="6">
        <text>holo-[peptidyl-carrier protein] + L-cysteine + ATP = L-cysteinyl-[peptidyl-carrier protein] + AMP + diphosphate</text>
        <dbReference type="Rhea" id="RHEA:61680"/>
        <dbReference type="Rhea" id="RHEA-COMP:11480"/>
        <dbReference type="Rhea" id="RHEA-COMP:15906"/>
        <dbReference type="ChEBI" id="CHEBI:30616"/>
        <dbReference type="ChEBI" id="CHEBI:33019"/>
        <dbReference type="ChEBI" id="CHEBI:35235"/>
        <dbReference type="ChEBI" id="CHEBI:64479"/>
        <dbReference type="ChEBI" id="CHEBI:144926"/>
        <dbReference type="ChEBI" id="CHEBI:456215"/>
        <dbReference type="EC" id="6.2.1.69"/>
    </reaction>
    <physiologicalReaction direction="left-to-right" evidence="6">
        <dbReference type="Rhea" id="RHEA:61681"/>
    </physiologicalReaction>
</comment>
<comment type="caution">
    <text evidence="11">The sequence shown here is derived from an EMBL/GenBank/DDBJ whole genome shotgun (WGS) entry which is preliminary data.</text>
</comment>
<feature type="domain" description="Carrier" evidence="10">
    <location>
        <begin position="1625"/>
        <end position="1700"/>
    </location>
</feature>
<dbReference type="InterPro" id="IPR010071">
    <property type="entry name" value="AA_adenyl_dom"/>
</dbReference>
<dbReference type="FunFam" id="3.40.50.12780:FF:000012">
    <property type="entry name" value="Non-ribosomal peptide synthetase"/>
    <property type="match status" value="1"/>
</dbReference>
<dbReference type="InterPro" id="IPR045851">
    <property type="entry name" value="AMP-bd_C_sf"/>
</dbReference>
<protein>
    <recommendedName>
        <fullName evidence="8">L-cysteine--[L-cysteinyl-carrier protein] ligase</fullName>
        <ecNumber evidence="7">6.2.1.69</ecNumber>
    </recommendedName>
    <alternativeName>
        <fullName evidence="8">L-cysteine--[L-cysteinyl-carrier protein] ligase</fullName>
    </alternativeName>
</protein>
<proteinExistence type="predicted"/>
<dbReference type="InterPro" id="IPR020845">
    <property type="entry name" value="AMP-binding_CS"/>
</dbReference>
<dbReference type="PATRIC" id="fig|1365251.3.peg.5291"/>
<dbReference type="InterPro" id="IPR036736">
    <property type="entry name" value="ACP-like_sf"/>
</dbReference>
<dbReference type="EMBL" id="AUXZ01000141">
    <property type="protein sequence ID" value="KZN44514.1"/>
    <property type="molecule type" value="Genomic_DNA"/>
</dbReference>
<dbReference type="InterPro" id="IPR006162">
    <property type="entry name" value="Ppantetheine_attach_site"/>
</dbReference>
<evidence type="ECO:0000256" key="8">
    <source>
        <dbReference type="ARBA" id="ARBA00079103"/>
    </source>
</evidence>
<dbReference type="InterPro" id="IPR042099">
    <property type="entry name" value="ANL_N_sf"/>
</dbReference>
<name>A0A166ZNZ3_9GAMM</name>
<dbReference type="PROSITE" id="PS00012">
    <property type="entry name" value="PHOSPHOPANTETHEINE"/>
    <property type="match status" value="1"/>
</dbReference>
<evidence type="ECO:0000256" key="4">
    <source>
        <dbReference type="ARBA" id="ARBA00022553"/>
    </source>
</evidence>